<dbReference type="GO" id="GO:0005886">
    <property type="term" value="C:plasma membrane"/>
    <property type="evidence" value="ECO:0007669"/>
    <property type="project" value="UniProtKB-SubCell"/>
</dbReference>
<evidence type="ECO:0000313" key="10">
    <source>
        <dbReference type="Proteomes" id="UP000518681"/>
    </source>
</evidence>
<dbReference type="Proteomes" id="UP000518681">
    <property type="component" value="Unassembled WGS sequence"/>
</dbReference>
<comment type="subcellular location">
    <subcellularLocation>
        <location evidence="1">Cell membrane</location>
        <topology evidence="1">Multi-pass membrane protein</topology>
    </subcellularLocation>
</comment>
<dbReference type="RefSeq" id="WP_030099764.1">
    <property type="nucleotide sequence ID" value="NZ_CP010027.1"/>
</dbReference>
<dbReference type="Pfam" id="PF01810">
    <property type="entry name" value="LysE"/>
    <property type="match status" value="1"/>
</dbReference>
<protein>
    <submittedName>
        <fullName evidence="7">LysE type translocator family protein</fullName>
    </submittedName>
    <submittedName>
        <fullName evidence="8">Threonine/homoserine/homoserine lactone efflux protein</fullName>
    </submittedName>
</protein>
<dbReference type="AlphaFoldDB" id="A0AAW3UUY3"/>
<keyword evidence="3 6" id="KW-0812">Transmembrane</keyword>
<dbReference type="EMBL" id="JACIIK010000003">
    <property type="protein sequence ID" value="MBB6200785.1"/>
    <property type="molecule type" value="Genomic_DNA"/>
</dbReference>
<evidence type="ECO:0000256" key="2">
    <source>
        <dbReference type="ARBA" id="ARBA00022475"/>
    </source>
</evidence>
<feature type="transmembrane region" description="Helical" evidence="6">
    <location>
        <begin position="151"/>
        <end position="179"/>
    </location>
</feature>
<evidence type="ECO:0000313" key="8">
    <source>
        <dbReference type="EMBL" id="MBB6200785.1"/>
    </source>
</evidence>
<gene>
    <name evidence="8" type="ORF">GGD69_001634</name>
    <name evidence="7" type="ORF">OI25_6145</name>
</gene>
<dbReference type="PANTHER" id="PTHR30086">
    <property type="entry name" value="ARGININE EXPORTER PROTEIN ARGO"/>
    <property type="match status" value="1"/>
</dbReference>
<feature type="transmembrane region" description="Helical" evidence="6">
    <location>
        <begin position="41"/>
        <end position="65"/>
    </location>
</feature>
<keyword evidence="2" id="KW-1003">Cell membrane</keyword>
<organism evidence="8 10">
    <name type="scientific">Paraburkholderia fungorum</name>
    <dbReference type="NCBI Taxonomy" id="134537"/>
    <lineage>
        <taxon>Bacteria</taxon>
        <taxon>Pseudomonadati</taxon>
        <taxon>Pseudomonadota</taxon>
        <taxon>Betaproteobacteria</taxon>
        <taxon>Burkholderiales</taxon>
        <taxon>Burkholderiaceae</taxon>
        <taxon>Paraburkholderia</taxon>
    </lineage>
</organism>
<sequence>MHGTVSIYGFLAVGGMLAVTPGPNMVYVMSRSIAQGRTAGLISLAGVMLGYLFYMFSAAFGITALFLSVPYAASVLGAVGAAYLFYLAWQAVKPGGRSPLEVRDLPRERPRRLLAMGATTSLLNPKLAMIFLSLLPQFIDYQDGSVFRQSLMLGSLLIVAFASVNGLVAICSGSMATFLSRRPGFLLAQRWMMGIVLIALGAHMTVDALKLAGVA</sequence>
<dbReference type="KEGG" id="bfn:OI25_6145"/>
<dbReference type="EMBL" id="CP010027">
    <property type="protein sequence ID" value="AJZ62214.1"/>
    <property type="molecule type" value="Genomic_DNA"/>
</dbReference>
<evidence type="ECO:0000256" key="4">
    <source>
        <dbReference type="ARBA" id="ARBA00022989"/>
    </source>
</evidence>
<name>A0AAW3UUY3_9BURK</name>
<dbReference type="PANTHER" id="PTHR30086:SF20">
    <property type="entry name" value="ARGININE EXPORTER PROTEIN ARGO-RELATED"/>
    <property type="match status" value="1"/>
</dbReference>
<evidence type="ECO:0000256" key="3">
    <source>
        <dbReference type="ARBA" id="ARBA00022692"/>
    </source>
</evidence>
<evidence type="ECO:0000313" key="7">
    <source>
        <dbReference type="EMBL" id="AJZ62214.1"/>
    </source>
</evidence>
<dbReference type="Proteomes" id="UP000032614">
    <property type="component" value="Chromosome 2"/>
</dbReference>
<keyword evidence="5 6" id="KW-0472">Membrane</keyword>
<feature type="transmembrane region" description="Helical" evidence="6">
    <location>
        <begin position="71"/>
        <end position="92"/>
    </location>
</feature>
<accession>A0AAW3UUY3</accession>
<reference evidence="7 9" key="1">
    <citation type="journal article" date="2015" name="Genome Announc.">
        <title>Complete genome sequences for 59 burkholderia isolates, both pathogenic and near neighbor.</title>
        <authorList>
            <person name="Johnson S.L."/>
            <person name="Bishop-Lilly K.A."/>
            <person name="Ladner J.T."/>
            <person name="Daligault H.E."/>
            <person name="Davenport K.W."/>
            <person name="Jaissle J."/>
            <person name="Frey K.G."/>
            <person name="Koroleva G.I."/>
            <person name="Bruce D.C."/>
            <person name="Coyne S.R."/>
            <person name="Broomall S.M."/>
            <person name="Li P.E."/>
            <person name="Teshima H."/>
            <person name="Gibbons H.S."/>
            <person name="Palacios G.F."/>
            <person name="Rosenzweig C.N."/>
            <person name="Redden C.L."/>
            <person name="Xu Y."/>
            <person name="Minogue T.D."/>
            <person name="Chain P.S."/>
        </authorList>
    </citation>
    <scope>NUCLEOTIDE SEQUENCE [LARGE SCALE GENOMIC DNA]</scope>
    <source>
        <strain evidence="7 9">ATCC BAA-463</strain>
    </source>
</reference>
<evidence type="ECO:0000256" key="6">
    <source>
        <dbReference type="SAM" id="Phobius"/>
    </source>
</evidence>
<dbReference type="GO" id="GO:0015171">
    <property type="term" value="F:amino acid transmembrane transporter activity"/>
    <property type="evidence" value="ECO:0007669"/>
    <property type="project" value="TreeGrafter"/>
</dbReference>
<feature type="transmembrane region" description="Helical" evidence="6">
    <location>
        <begin position="113"/>
        <end position="139"/>
    </location>
</feature>
<evidence type="ECO:0000256" key="1">
    <source>
        <dbReference type="ARBA" id="ARBA00004651"/>
    </source>
</evidence>
<feature type="transmembrane region" description="Helical" evidence="6">
    <location>
        <begin position="191"/>
        <end position="212"/>
    </location>
</feature>
<evidence type="ECO:0000256" key="5">
    <source>
        <dbReference type="ARBA" id="ARBA00023136"/>
    </source>
</evidence>
<evidence type="ECO:0000313" key="9">
    <source>
        <dbReference type="Proteomes" id="UP000032614"/>
    </source>
</evidence>
<dbReference type="InterPro" id="IPR001123">
    <property type="entry name" value="LeuE-type"/>
</dbReference>
<keyword evidence="4 6" id="KW-1133">Transmembrane helix</keyword>
<proteinExistence type="predicted"/>
<reference evidence="8 10" key="2">
    <citation type="submission" date="2020-08" db="EMBL/GenBank/DDBJ databases">
        <title>Genomic Encyclopedia of Type Strains, Phase IV (KMG-V): Genome sequencing to study the core and pangenomes of soil and plant-associated prokaryotes.</title>
        <authorList>
            <person name="Whitman W."/>
        </authorList>
    </citation>
    <scope>NUCLEOTIDE SEQUENCE [LARGE SCALE GENOMIC DNA]</scope>
    <source>
        <strain evidence="8 10">SEMIA 4013</strain>
    </source>
</reference>
<feature type="transmembrane region" description="Helical" evidence="6">
    <location>
        <begin position="6"/>
        <end position="29"/>
    </location>
</feature>
<dbReference type="GeneID" id="66519928"/>